<dbReference type="EMBL" id="JARO02005275">
    <property type="protein sequence ID" value="KPP67068.1"/>
    <property type="molecule type" value="Genomic_DNA"/>
</dbReference>
<keyword evidence="3 7" id="KW-0812">Transmembrane</keyword>
<organism evidence="9 10">
    <name type="scientific">Scleropages formosus</name>
    <name type="common">Asian bonytongue</name>
    <name type="synonym">Osteoglossum formosum</name>
    <dbReference type="NCBI Taxonomy" id="113540"/>
    <lineage>
        <taxon>Eukaryota</taxon>
        <taxon>Metazoa</taxon>
        <taxon>Chordata</taxon>
        <taxon>Craniata</taxon>
        <taxon>Vertebrata</taxon>
        <taxon>Euteleostomi</taxon>
        <taxon>Actinopterygii</taxon>
        <taxon>Neopterygii</taxon>
        <taxon>Teleostei</taxon>
        <taxon>Osteoglossocephala</taxon>
        <taxon>Osteoglossomorpha</taxon>
        <taxon>Osteoglossiformes</taxon>
        <taxon>Osteoglossidae</taxon>
        <taxon>Scleropages</taxon>
    </lineage>
</organism>
<comment type="subcellular location">
    <subcellularLocation>
        <location evidence="1">Membrane</location>
        <topology evidence="1">Multi-pass membrane protein</topology>
    </subcellularLocation>
</comment>
<dbReference type="InterPro" id="IPR051753">
    <property type="entry name" value="RA-inducible_GPCR3"/>
</dbReference>
<feature type="compositionally biased region" description="Polar residues" evidence="6">
    <location>
        <begin position="37"/>
        <end position="52"/>
    </location>
</feature>
<feature type="transmembrane region" description="Helical" evidence="7">
    <location>
        <begin position="301"/>
        <end position="320"/>
    </location>
</feature>
<comment type="caution">
    <text evidence="9">The sequence shown here is derived from an EMBL/GenBank/DDBJ whole genome shotgun (WGS) entry which is preliminary data.</text>
</comment>
<sequence length="415" mass="45090">MLCRAVSFGYHHHLCGHLCEPECSHCKHSAVKSTLSPAGMSSNGSNFAQPDSTFPPAPPGEISPQNRTPGCGSDLNPVYSFLCDTQAAWGIVVETLAVLGFLVAVGVLVGLLAWMIWQCVHYRKGVGGAPATLALFILGPAGLFGLTFAFIIQLTPQTCPTRVFLFGVLMAFCFSALLSRALALQGVVVTQGWGEAALTLALTIVQVIIGAEWLLIVLVRDQQPCHYNQGEFVMLLIYVMCLLAAGLCCSAQCLCQGQAKVQAALIFLTLVLSAAIWVVWISLLTKGNWVMGRRPMWDDPVLSVALVSNAWVLLLGHGLIQMGALHKRADDGPLDFTGWTSPSGEMHTLGRENRSFEGDSQDRKGKRKNEVQRSPYESGFSMTDINPSKDFSIPRPQTTNTSVLYDDYYGQRLSH</sequence>
<evidence type="ECO:0000256" key="6">
    <source>
        <dbReference type="SAM" id="MobiDB-lite"/>
    </source>
</evidence>
<feature type="transmembrane region" description="Helical" evidence="7">
    <location>
        <begin position="129"/>
        <end position="152"/>
    </location>
</feature>
<feature type="region of interest" description="Disordered" evidence="6">
    <location>
        <begin position="37"/>
        <end position="66"/>
    </location>
</feature>
<feature type="transmembrane region" description="Helical" evidence="7">
    <location>
        <begin position="164"/>
        <end position="184"/>
    </location>
</feature>
<reference evidence="9 10" key="1">
    <citation type="submission" date="2015-08" db="EMBL/GenBank/DDBJ databases">
        <title>The genome of the Asian arowana (Scleropages formosus).</title>
        <authorList>
            <person name="Tan M.H."/>
            <person name="Gan H.M."/>
            <person name="Croft L.J."/>
            <person name="Austin C.M."/>
        </authorList>
    </citation>
    <scope>NUCLEOTIDE SEQUENCE [LARGE SCALE GENOMIC DNA]</scope>
    <source>
        <strain evidence="9">Aro1</strain>
    </source>
</reference>
<evidence type="ECO:0000256" key="5">
    <source>
        <dbReference type="ARBA" id="ARBA00023136"/>
    </source>
</evidence>
<dbReference type="Pfam" id="PF00003">
    <property type="entry name" value="7tm_3"/>
    <property type="match status" value="1"/>
</dbReference>
<dbReference type="GO" id="GO:0004930">
    <property type="term" value="F:G protein-coupled receptor activity"/>
    <property type="evidence" value="ECO:0007669"/>
    <property type="project" value="InterPro"/>
</dbReference>
<keyword evidence="4 7" id="KW-1133">Transmembrane helix</keyword>
<keyword evidence="9" id="KW-0675">Receptor</keyword>
<comment type="similarity">
    <text evidence="2">Belongs to the G-protein coupled receptor 3 family.</text>
</comment>
<dbReference type="GO" id="GO:0043235">
    <property type="term" value="C:receptor complex"/>
    <property type="evidence" value="ECO:0007669"/>
    <property type="project" value="TreeGrafter"/>
</dbReference>
<feature type="compositionally biased region" description="Basic and acidic residues" evidence="6">
    <location>
        <begin position="348"/>
        <end position="371"/>
    </location>
</feature>
<evidence type="ECO:0000256" key="1">
    <source>
        <dbReference type="ARBA" id="ARBA00004141"/>
    </source>
</evidence>
<proteinExistence type="inferred from homology"/>
<feature type="domain" description="G-protein coupled receptors family 3 profile" evidence="8">
    <location>
        <begin position="83"/>
        <end position="315"/>
    </location>
</feature>
<accession>A0A0P7UZ69</accession>
<feature type="transmembrane region" description="Helical" evidence="7">
    <location>
        <begin position="196"/>
        <end position="220"/>
    </location>
</feature>
<dbReference type="PANTHER" id="PTHR14511:SF7">
    <property type="entry name" value="RETINOIC ACID-INDUCED PROTEIN 3"/>
    <property type="match status" value="1"/>
</dbReference>
<dbReference type="Proteomes" id="UP000034805">
    <property type="component" value="Unassembled WGS sequence"/>
</dbReference>
<protein>
    <submittedName>
        <fullName evidence="9">G-protein coupled receptor family C group 5 member D-like</fullName>
    </submittedName>
</protein>
<name>A0A0P7UZ69_SCLFO</name>
<evidence type="ECO:0000256" key="3">
    <source>
        <dbReference type="ARBA" id="ARBA00022692"/>
    </source>
</evidence>
<feature type="region of interest" description="Disordered" evidence="6">
    <location>
        <begin position="343"/>
        <end position="398"/>
    </location>
</feature>
<evidence type="ECO:0000259" key="8">
    <source>
        <dbReference type="Pfam" id="PF00003"/>
    </source>
</evidence>
<dbReference type="AlphaFoldDB" id="A0A0P7UZ69"/>
<feature type="transmembrane region" description="Helical" evidence="7">
    <location>
        <begin position="96"/>
        <end position="117"/>
    </location>
</feature>
<feature type="transmembrane region" description="Helical" evidence="7">
    <location>
        <begin position="232"/>
        <end position="251"/>
    </location>
</feature>
<dbReference type="InterPro" id="IPR017978">
    <property type="entry name" value="GPCR_3_C"/>
</dbReference>
<gene>
    <name evidence="9" type="ORF">Z043_114380</name>
</gene>
<dbReference type="GO" id="GO:0070062">
    <property type="term" value="C:extracellular exosome"/>
    <property type="evidence" value="ECO:0007669"/>
    <property type="project" value="TreeGrafter"/>
</dbReference>
<evidence type="ECO:0000256" key="2">
    <source>
        <dbReference type="ARBA" id="ARBA00007242"/>
    </source>
</evidence>
<dbReference type="STRING" id="113540.ENSSFOP00015020676"/>
<dbReference type="PANTHER" id="PTHR14511">
    <property type="entry name" value="G PROTEIN COUPLED RECEPTOR, CLASS C, GROUP 5"/>
    <property type="match status" value="1"/>
</dbReference>
<evidence type="ECO:0000313" key="10">
    <source>
        <dbReference type="Proteomes" id="UP000034805"/>
    </source>
</evidence>
<dbReference type="GO" id="GO:0005886">
    <property type="term" value="C:plasma membrane"/>
    <property type="evidence" value="ECO:0007669"/>
    <property type="project" value="TreeGrafter"/>
</dbReference>
<dbReference type="GO" id="GO:0030295">
    <property type="term" value="F:protein kinase activator activity"/>
    <property type="evidence" value="ECO:0007669"/>
    <property type="project" value="TreeGrafter"/>
</dbReference>
<keyword evidence="5 7" id="KW-0472">Membrane</keyword>
<evidence type="ECO:0000256" key="4">
    <source>
        <dbReference type="ARBA" id="ARBA00022989"/>
    </source>
</evidence>
<feature type="transmembrane region" description="Helical" evidence="7">
    <location>
        <begin position="263"/>
        <end position="281"/>
    </location>
</feature>
<evidence type="ECO:0000256" key="7">
    <source>
        <dbReference type="SAM" id="Phobius"/>
    </source>
</evidence>
<evidence type="ECO:0000313" key="9">
    <source>
        <dbReference type="EMBL" id="KPP67068.1"/>
    </source>
</evidence>